<protein>
    <submittedName>
        <fullName evidence="1">Uncharacterized protein</fullName>
    </submittedName>
</protein>
<reference evidence="1" key="1">
    <citation type="submission" date="2015-07" db="EMBL/GenBank/DDBJ databases">
        <title>MeaNS - Measles Nucleotide Surveillance Program.</title>
        <authorList>
            <person name="Tran T."/>
            <person name="Druce J."/>
        </authorList>
    </citation>
    <scope>NUCLEOTIDE SEQUENCE</scope>
    <source>
        <strain evidence="1">UCB-OBI-ISO-001</strain>
        <tissue evidence="1">Gonad</tissue>
    </source>
</reference>
<organism evidence="1">
    <name type="scientific">Octopus bimaculoides</name>
    <name type="common">California two-spotted octopus</name>
    <dbReference type="NCBI Taxonomy" id="37653"/>
    <lineage>
        <taxon>Eukaryota</taxon>
        <taxon>Metazoa</taxon>
        <taxon>Spiralia</taxon>
        <taxon>Lophotrochozoa</taxon>
        <taxon>Mollusca</taxon>
        <taxon>Cephalopoda</taxon>
        <taxon>Coleoidea</taxon>
        <taxon>Octopodiformes</taxon>
        <taxon>Octopoda</taxon>
        <taxon>Incirrata</taxon>
        <taxon>Octopodidae</taxon>
        <taxon>Octopus</taxon>
    </lineage>
</organism>
<dbReference type="AlphaFoldDB" id="A0A0L8FPH9"/>
<gene>
    <name evidence="1" type="ORF">OCBIM_22011843mg</name>
</gene>
<name>A0A0L8FPH9_OCTBM</name>
<dbReference type="STRING" id="37653.A0A0L8FPH9"/>
<dbReference type="EMBL" id="KQ427917">
    <property type="protein sequence ID" value="KOF66611.1"/>
    <property type="molecule type" value="Genomic_DNA"/>
</dbReference>
<evidence type="ECO:0000313" key="1">
    <source>
        <dbReference type="EMBL" id="KOF66611.1"/>
    </source>
</evidence>
<proteinExistence type="predicted"/>
<accession>A0A0L8FPH9</accession>
<sequence>MTLQQLCCSFDLSLSHKRVSLRLHKKFDKWVNDWRKDHVTNDQELACMQWMTGKTEGIRPSKTTIEKIFPDCAPYYCYNKYKVEFSDHPQRPSHAD</sequence>